<comment type="caution">
    <text evidence="2">The sequence shown here is derived from an EMBL/GenBank/DDBJ whole genome shotgun (WGS) entry which is preliminary data.</text>
</comment>
<dbReference type="SUPFAM" id="SSF81383">
    <property type="entry name" value="F-box domain"/>
    <property type="match status" value="1"/>
</dbReference>
<dbReference type="SMART" id="SM00256">
    <property type="entry name" value="FBOX"/>
    <property type="match status" value="1"/>
</dbReference>
<dbReference type="Gene3D" id="2.130.10.10">
    <property type="entry name" value="YVTN repeat-like/Quinoprotein amine dehydrogenase"/>
    <property type="match status" value="1"/>
</dbReference>
<evidence type="ECO:0000259" key="1">
    <source>
        <dbReference type="PROSITE" id="PS50181"/>
    </source>
</evidence>
<protein>
    <recommendedName>
        <fullName evidence="1">F-box domain-containing protein</fullName>
    </recommendedName>
</protein>
<organism evidence="2 3">
    <name type="scientific">Orbilia ellipsospora</name>
    <dbReference type="NCBI Taxonomy" id="2528407"/>
    <lineage>
        <taxon>Eukaryota</taxon>
        <taxon>Fungi</taxon>
        <taxon>Dikarya</taxon>
        <taxon>Ascomycota</taxon>
        <taxon>Pezizomycotina</taxon>
        <taxon>Orbiliomycetes</taxon>
        <taxon>Orbiliales</taxon>
        <taxon>Orbiliaceae</taxon>
        <taxon>Orbilia</taxon>
    </lineage>
</organism>
<dbReference type="Gene3D" id="1.20.1280.50">
    <property type="match status" value="1"/>
</dbReference>
<accession>A0AAV9XI44</accession>
<dbReference type="InterPro" id="IPR036322">
    <property type="entry name" value="WD40_repeat_dom_sf"/>
</dbReference>
<dbReference type="EMBL" id="JAVHJO010000003">
    <property type="protein sequence ID" value="KAK6541779.1"/>
    <property type="molecule type" value="Genomic_DNA"/>
</dbReference>
<dbReference type="PROSITE" id="PS50181">
    <property type="entry name" value="FBOX"/>
    <property type="match status" value="1"/>
</dbReference>
<dbReference type="InterPro" id="IPR036047">
    <property type="entry name" value="F-box-like_dom_sf"/>
</dbReference>
<gene>
    <name evidence="2" type="ORF">TWF694_007563</name>
</gene>
<keyword evidence="3" id="KW-1185">Reference proteome</keyword>
<feature type="domain" description="F-box" evidence="1">
    <location>
        <begin position="10"/>
        <end position="61"/>
    </location>
</feature>
<sequence length="556" mass="61099">MAADESKSGMDGLDGFPNEVLALILELLDLDSLFRCHDVCKSWRKCSLWESNYLPHVFDAYTELTHGTRPLSATLSGSEKTQLLGELFRTSVSALPVFATCRSLRDIAVVLRRLDRAWLAGNNTSFASLSHVNVQTPALCMAVDTETGSIVTGHSEGIVAFWNASEKSCYYQSSFETFGYRRVIPKQIAIEGNIMVIASNNGGIVVTRRSRTGRNPPFIQVGEFRVATQATSICMEKYVCIVGENSAVSFWDLSRFAKYEPLPAGTNPSQLLMTIDTSNDNLPVPNSPVNSLFYRDSQLYLGLAGSRIQQIISQSSRGRIFKRQLWEPEEDPYTRLALGPEYHGSSMGQSRLCPMGSKGDILVSWADSSIYRLSPNIGDDLVWEPRYECLVPAVKSSCKDCVGIYARGEQVICRVRQNEIELFLGNGALIRRIPHAHGDISCILFDPAFIAVGTKEASLCVYYFAPWHKICANGQGPSPPAATNSLQSALSERKHTYKRKYQDAMGMDLDKSSVVGAVVGSNAGLRVPTKNTLRGSSPRRLALESSTGIKIPVPAP</sequence>
<evidence type="ECO:0000313" key="3">
    <source>
        <dbReference type="Proteomes" id="UP001365542"/>
    </source>
</evidence>
<dbReference type="Proteomes" id="UP001365542">
    <property type="component" value="Unassembled WGS sequence"/>
</dbReference>
<dbReference type="SUPFAM" id="SSF50978">
    <property type="entry name" value="WD40 repeat-like"/>
    <property type="match status" value="1"/>
</dbReference>
<reference evidence="2 3" key="1">
    <citation type="submission" date="2019-10" db="EMBL/GenBank/DDBJ databases">
        <authorList>
            <person name="Palmer J.M."/>
        </authorList>
    </citation>
    <scope>NUCLEOTIDE SEQUENCE [LARGE SCALE GENOMIC DNA]</scope>
    <source>
        <strain evidence="2 3">TWF694</strain>
    </source>
</reference>
<evidence type="ECO:0000313" key="2">
    <source>
        <dbReference type="EMBL" id="KAK6541779.1"/>
    </source>
</evidence>
<dbReference type="Pfam" id="PF12937">
    <property type="entry name" value="F-box-like"/>
    <property type="match status" value="1"/>
</dbReference>
<name>A0AAV9XI44_9PEZI</name>
<dbReference type="InterPro" id="IPR015943">
    <property type="entry name" value="WD40/YVTN_repeat-like_dom_sf"/>
</dbReference>
<dbReference type="AlphaFoldDB" id="A0AAV9XI44"/>
<proteinExistence type="predicted"/>
<dbReference type="InterPro" id="IPR001810">
    <property type="entry name" value="F-box_dom"/>
</dbReference>